<proteinExistence type="predicted"/>
<evidence type="ECO:0000313" key="1">
    <source>
        <dbReference type="EMBL" id="QJI00718.1"/>
    </source>
</evidence>
<dbReference type="AlphaFoldDB" id="A0A6M3XTV4"/>
<dbReference type="EMBL" id="MT144871">
    <property type="protein sequence ID" value="QJI00718.1"/>
    <property type="molecule type" value="Genomic_DNA"/>
</dbReference>
<accession>A0A6M3XTV4</accession>
<gene>
    <name evidence="1" type="ORF">TM448B02092_0014</name>
</gene>
<sequence length="129" mass="14618">MSPNPADFKPCSAEEIKAYRRMILAENIERLKEAKCPDCNSNSLRFTGQLFDLDAAFIECERCDYESWILLKGTGLPSEACRHLMDNNECSRTGRKCDYLASDLRDCRLFKEAISASHRARMLLASSNG</sequence>
<reference evidence="1" key="1">
    <citation type="submission" date="2020-03" db="EMBL/GenBank/DDBJ databases">
        <title>The deep terrestrial virosphere.</title>
        <authorList>
            <person name="Holmfeldt K."/>
            <person name="Nilsson E."/>
            <person name="Simone D."/>
            <person name="Lopez-Fernandez M."/>
            <person name="Wu X."/>
            <person name="de Brujin I."/>
            <person name="Lundin D."/>
            <person name="Andersson A."/>
            <person name="Bertilsson S."/>
            <person name="Dopson M."/>
        </authorList>
    </citation>
    <scope>NUCLEOTIDE SEQUENCE</scope>
    <source>
        <strain evidence="1">TM448B02092</strain>
    </source>
</reference>
<organism evidence="1">
    <name type="scientific">viral metagenome</name>
    <dbReference type="NCBI Taxonomy" id="1070528"/>
    <lineage>
        <taxon>unclassified sequences</taxon>
        <taxon>metagenomes</taxon>
        <taxon>organismal metagenomes</taxon>
    </lineage>
</organism>
<name>A0A6M3XTV4_9ZZZZ</name>
<protein>
    <submittedName>
        <fullName evidence="1">Uncharacterized protein</fullName>
    </submittedName>
</protein>